<proteinExistence type="predicted"/>
<evidence type="ECO:0000313" key="2">
    <source>
        <dbReference type="Proteomes" id="UP000887159"/>
    </source>
</evidence>
<dbReference type="EMBL" id="BMAU01021381">
    <property type="protein sequence ID" value="GFY27827.1"/>
    <property type="molecule type" value="Genomic_DNA"/>
</dbReference>
<name>A0A8X7BET9_TRICX</name>
<protein>
    <submittedName>
        <fullName evidence="1">Transposable element Tcb2 transposase</fullName>
    </submittedName>
</protein>
<dbReference type="GO" id="GO:0003676">
    <property type="term" value="F:nucleic acid binding"/>
    <property type="evidence" value="ECO:0007669"/>
    <property type="project" value="InterPro"/>
</dbReference>
<organism evidence="1 2">
    <name type="scientific">Trichonephila clavipes</name>
    <name type="common">Golden silk orbweaver</name>
    <name type="synonym">Nephila clavipes</name>
    <dbReference type="NCBI Taxonomy" id="2585209"/>
    <lineage>
        <taxon>Eukaryota</taxon>
        <taxon>Metazoa</taxon>
        <taxon>Ecdysozoa</taxon>
        <taxon>Arthropoda</taxon>
        <taxon>Chelicerata</taxon>
        <taxon>Arachnida</taxon>
        <taxon>Araneae</taxon>
        <taxon>Araneomorphae</taxon>
        <taxon>Entelegynae</taxon>
        <taxon>Araneoidea</taxon>
        <taxon>Nephilidae</taxon>
        <taxon>Trichonephila</taxon>
    </lineage>
</organism>
<dbReference type="Proteomes" id="UP000887159">
    <property type="component" value="Unassembled WGS sequence"/>
</dbReference>
<accession>A0A8X7BET9</accession>
<keyword evidence="2" id="KW-1185">Reference proteome</keyword>
<sequence>MIAKLEEVRTVTSIASEFGINKSVVSRAWKAFQTLGAAVRRLVVAARGRQLQGMTDISSCRRKVADSTRRLHKWGLFARRPERCLPSKVGPQRHCLQWCREHKNWKTDQWIRVLFTNESLFSTRSDSQRVLIWREIGSRSYASNIKERHHYGGPGVFAWGGIMLNGRTELHIFDRGSVTEDRYCEKVLLPIARLFRGAIGPDFIFIDDNARPHRTLAAEELLESEDITRMD</sequence>
<dbReference type="Gene3D" id="3.30.420.10">
    <property type="entry name" value="Ribonuclease H-like superfamily/Ribonuclease H"/>
    <property type="match status" value="1"/>
</dbReference>
<reference evidence="1" key="1">
    <citation type="submission" date="2020-08" db="EMBL/GenBank/DDBJ databases">
        <title>Multicomponent nature underlies the extraordinary mechanical properties of spider dragline silk.</title>
        <authorList>
            <person name="Kono N."/>
            <person name="Nakamura H."/>
            <person name="Mori M."/>
            <person name="Yoshida Y."/>
            <person name="Ohtoshi R."/>
            <person name="Malay A.D."/>
            <person name="Moran D.A.P."/>
            <person name="Tomita M."/>
            <person name="Numata K."/>
            <person name="Arakawa K."/>
        </authorList>
    </citation>
    <scope>NUCLEOTIDE SEQUENCE</scope>
</reference>
<evidence type="ECO:0000313" key="1">
    <source>
        <dbReference type="EMBL" id="GFY27827.1"/>
    </source>
</evidence>
<dbReference type="AlphaFoldDB" id="A0A8X7BET9"/>
<gene>
    <name evidence="1" type="primary">X975_23821</name>
    <name evidence="1" type="ORF">TNCV_242921</name>
</gene>
<comment type="caution">
    <text evidence="1">The sequence shown here is derived from an EMBL/GenBank/DDBJ whole genome shotgun (WGS) entry which is preliminary data.</text>
</comment>
<dbReference type="InterPro" id="IPR036397">
    <property type="entry name" value="RNaseH_sf"/>
</dbReference>